<dbReference type="EMBL" id="METM01000029">
    <property type="protein sequence ID" value="OGB89154.1"/>
    <property type="molecule type" value="Genomic_DNA"/>
</dbReference>
<dbReference type="InterPro" id="IPR033749">
    <property type="entry name" value="Polyprenyl_synt_CS"/>
</dbReference>
<dbReference type="InterPro" id="IPR008949">
    <property type="entry name" value="Isoprenoid_synthase_dom_sf"/>
</dbReference>
<keyword evidence="4" id="KW-0479">Metal-binding</keyword>
<dbReference type="NCBIfam" id="NF045485">
    <property type="entry name" value="FPPsyn"/>
    <property type="match status" value="1"/>
</dbReference>
<dbReference type="GO" id="GO:0016114">
    <property type="term" value="P:terpenoid biosynthetic process"/>
    <property type="evidence" value="ECO:0007669"/>
    <property type="project" value="UniProtKB-ARBA"/>
</dbReference>
<evidence type="ECO:0000256" key="3">
    <source>
        <dbReference type="ARBA" id="ARBA00022679"/>
    </source>
</evidence>
<proteinExistence type="inferred from homology"/>
<protein>
    <recommendedName>
        <fullName evidence="10">Polyprenyl synthetase family protein</fullName>
    </recommendedName>
</protein>
<sequence length="275" mass="29736">MGIEALLSGGKKRIDRELDRYLPRKGKLAKAMRYSVFAGGKRFRPVLCLATAKVLGRPEKKVLPFACAVELIHTFTLIHDDLPAMDNSDFRRGKPACHKVFGEAAAILAGDALNTLAFEIIADQPAAARELARALLTVVEGQAVDIESKKRKVSLADLKKIHSWKTAALFKACVRGSALICGASAAQIKALTKYAEHLGLAFQIADDILDVTATAEKIGKPVKADIGKGFPRLIGLEKSRTLAEQEKIKAISALKSFGGKADALRKIAEFYVLSK</sequence>
<name>A0A1F4PZR3_UNCSA</name>
<dbReference type="PANTHER" id="PTHR43281:SF1">
    <property type="entry name" value="FARNESYL DIPHOSPHATE SYNTHASE"/>
    <property type="match status" value="1"/>
</dbReference>
<dbReference type="PANTHER" id="PTHR43281">
    <property type="entry name" value="FARNESYL DIPHOSPHATE SYNTHASE"/>
    <property type="match status" value="1"/>
</dbReference>
<comment type="similarity">
    <text evidence="2 7">Belongs to the FPP/GGPP synthase family.</text>
</comment>
<accession>A0A1F4PZR3</accession>
<evidence type="ECO:0000256" key="6">
    <source>
        <dbReference type="ARBA" id="ARBA00023229"/>
    </source>
</evidence>
<keyword evidence="3 7" id="KW-0808">Transferase</keyword>
<organism evidence="8 9">
    <name type="scientific">candidate division WOR-1 bacterium RIFCSPHIGHO2_01_FULL_53_15</name>
    <dbReference type="NCBI Taxonomy" id="1802564"/>
    <lineage>
        <taxon>Bacteria</taxon>
        <taxon>Bacillati</taxon>
        <taxon>Saganbacteria</taxon>
    </lineage>
</organism>
<reference evidence="8 9" key="1">
    <citation type="journal article" date="2016" name="Nat. Commun.">
        <title>Thousands of microbial genomes shed light on interconnected biogeochemical processes in an aquifer system.</title>
        <authorList>
            <person name="Anantharaman K."/>
            <person name="Brown C.T."/>
            <person name="Hug L.A."/>
            <person name="Sharon I."/>
            <person name="Castelle C.J."/>
            <person name="Probst A.J."/>
            <person name="Thomas B.C."/>
            <person name="Singh A."/>
            <person name="Wilkins M.J."/>
            <person name="Karaoz U."/>
            <person name="Brodie E.L."/>
            <person name="Williams K.H."/>
            <person name="Hubbard S.S."/>
            <person name="Banfield J.F."/>
        </authorList>
    </citation>
    <scope>NUCLEOTIDE SEQUENCE [LARGE SCALE GENOMIC DNA]</scope>
</reference>
<dbReference type="SFLD" id="SFLDG01017">
    <property type="entry name" value="Polyprenyl_Transferase_Like"/>
    <property type="match status" value="1"/>
</dbReference>
<keyword evidence="6" id="KW-0414">Isoprene biosynthesis</keyword>
<comment type="caution">
    <text evidence="8">The sequence shown here is derived from an EMBL/GenBank/DDBJ whole genome shotgun (WGS) entry which is preliminary data.</text>
</comment>
<dbReference type="InterPro" id="IPR000092">
    <property type="entry name" value="Polyprenyl_synt"/>
</dbReference>
<dbReference type="SFLD" id="SFLDS00005">
    <property type="entry name" value="Isoprenoid_Synthase_Type_I"/>
    <property type="match status" value="1"/>
</dbReference>
<evidence type="ECO:0000256" key="1">
    <source>
        <dbReference type="ARBA" id="ARBA00001946"/>
    </source>
</evidence>
<dbReference type="PROSITE" id="PS00444">
    <property type="entry name" value="POLYPRENYL_SYNTHASE_2"/>
    <property type="match status" value="1"/>
</dbReference>
<dbReference type="PROSITE" id="PS00723">
    <property type="entry name" value="POLYPRENYL_SYNTHASE_1"/>
    <property type="match status" value="1"/>
</dbReference>
<dbReference type="AlphaFoldDB" id="A0A1F4PZR3"/>
<dbReference type="InterPro" id="IPR053378">
    <property type="entry name" value="Prenyl_diphosphate_synthase"/>
</dbReference>
<evidence type="ECO:0000313" key="8">
    <source>
        <dbReference type="EMBL" id="OGB89154.1"/>
    </source>
</evidence>
<dbReference type="Proteomes" id="UP000178724">
    <property type="component" value="Unassembled WGS sequence"/>
</dbReference>
<dbReference type="Gene3D" id="1.10.600.10">
    <property type="entry name" value="Farnesyl Diphosphate Synthase"/>
    <property type="match status" value="1"/>
</dbReference>
<evidence type="ECO:0008006" key="10">
    <source>
        <dbReference type="Google" id="ProtNLM"/>
    </source>
</evidence>
<dbReference type="Pfam" id="PF00348">
    <property type="entry name" value="polyprenyl_synt"/>
    <property type="match status" value="1"/>
</dbReference>
<evidence type="ECO:0000256" key="4">
    <source>
        <dbReference type="ARBA" id="ARBA00022723"/>
    </source>
</evidence>
<dbReference type="GO" id="GO:0005737">
    <property type="term" value="C:cytoplasm"/>
    <property type="evidence" value="ECO:0007669"/>
    <property type="project" value="UniProtKB-ARBA"/>
</dbReference>
<comment type="cofactor">
    <cofactor evidence="1">
        <name>Mg(2+)</name>
        <dbReference type="ChEBI" id="CHEBI:18420"/>
    </cofactor>
</comment>
<dbReference type="GO" id="GO:0004659">
    <property type="term" value="F:prenyltransferase activity"/>
    <property type="evidence" value="ECO:0007669"/>
    <property type="project" value="InterPro"/>
</dbReference>
<dbReference type="GO" id="GO:0046872">
    <property type="term" value="F:metal ion binding"/>
    <property type="evidence" value="ECO:0007669"/>
    <property type="project" value="UniProtKB-KW"/>
</dbReference>
<evidence type="ECO:0000256" key="7">
    <source>
        <dbReference type="RuleBase" id="RU004466"/>
    </source>
</evidence>
<dbReference type="SUPFAM" id="SSF48576">
    <property type="entry name" value="Terpenoid synthases"/>
    <property type="match status" value="1"/>
</dbReference>
<gene>
    <name evidence="8" type="ORF">A2625_02405</name>
</gene>
<keyword evidence="5" id="KW-0460">Magnesium</keyword>
<evidence type="ECO:0000313" key="9">
    <source>
        <dbReference type="Proteomes" id="UP000178724"/>
    </source>
</evidence>
<dbReference type="CDD" id="cd00685">
    <property type="entry name" value="Trans_IPPS_HT"/>
    <property type="match status" value="1"/>
</dbReference>
<evidence type="ECO:0000256" key="2">
    <source>
        <dbReference type="ARBA" id="ARBA00006706"/>
    </source>
</evidence>
<dbReference type="FunFam" id="1.10.600.10:FF:000001">
    <property type="entry name" value="Geranylgeranyl diphosphate synthase"/>
    <property type="match status" value="1"/>
</dbReference>
<evidence type="ECO:0000256" key="5">
    <source>
        <dbReference type="ARBA" id="ARBA00022842"/>
    </source>
</evidence>